<dbReference type="Pfam" id="PF00294">
    <property type="entry name" value="PfkB"/>
    <property type="match status" value="1"/>
</dbReference>
<dbReference type="GO" id="GO:0005829">
    <property type="term" value="C:cytosol"/>
    <property type="evidence" value="ECO:0007669"/>
    <property type="project" value="TreeGrafter"/>
</dbReference>
<evidence type="ECO:0000313" key="4">
    <source>
        <dbReference type="EMBL" id="PXY82725.1"/>
    </source>
</evidence>
<dbReference type="Gene3D" id="3.40.1190.20">
    <property type="match status" value="1"/>
</dbReference>
<protein>
    <submittedName>
        <fullName evidence="4">Carbohydrate kinase</fullName>
    </submittedName>
</protein>
<dbReference type="GO" id="GO:0016301">
    <property type="term" value="F:kinase activity"/>
    <property type="evidence" value="ECO:0007669"/>
    <property type="project" value="UniProtKB-KW"/>
</dbReference>
<name>A0A318MQ27_9BIFI</name>
<keyword evidence="1" id="KW-0808">Transferase</keyword>
<evidence type="ECO:0000259" key="3">
    <source>
        <dbReference type="Pfam" id="PF00294"/>
    </source>
</evidence>
<proteinExistence type="predicted"/>
<reference evidence="4 5" key="1">
    <citation type="submission" date="2018-05" db="EMBL/GenBank/DDBJ databases">
        <title>Reference genomes for bee gut microbiota database.</title>
        <authorList>
            <person name="Ellegaard K.M."/>
        </authorList>
    </citation>
    <scope>NUCLEOTIDE SEQUENCE [LARGE SCALE GENOMIC DNA]</scope>
    <source>
        <strain evidence="4 5">ESL0200</strain>
    </source>
</reference>
<dbReference type="RefSeq" id="WP_110451996.1">
    <property type="nucleotide sequence ID" value="NZ_QGLL01000006.1"/>
</dbReference>
<dbReference type="EMBL" id="QGLL01000006">
    <property type="protein sequence ID" value="PXY82725.1"/>
    <property type="molecule type" value="Genomic_DNA"/>
</dbReference>
<dbReference type="InterPro" id="IPR011611">
    <property type="entry name" value="PfkB_dom"/>
</dbReference>
<keyword evidence="2 4" id="KW-0418">Kinase</keyword>
<accession>A0A318MQ27</accession>
<organism evidence="4 5">
    <name type="scientific">Bifidobacterium asteroides</name>
    <dbReference type="NCBI Taxonomy" id="1684"/>
    <lineage>
        <taxon>Bacteria</taxon>
        <taxon>Bacillati</taxon>
        <taxon>Actinomycetota</taxon>
        <taxon>Actinomycetes</taxon>
        <taxon>Bifidobacteriales</taxon>
        <taxon>Bifidobacteriaceae</taxon>
        <taxon>Bifidobacterium</taxon>
    </lineage>
</organism>
<dbReference type="PANTHER" id="PTHR10584">
    <property type="entry name" value="SUGAR KINASE"/>
    <property type="match status" value="1"/>
</dbReference>
<dbReference type="OrthoDB" id="8578462at2"/>
<gene>
    <name evidence="4" type="ORF">DKK75_03110</name>
</gene>
<evidence type="ECO:0000313" key="5">
    <source>
        <dbReference type="Proteomes" id="UP000247744"/>
    </source>
</evidence>
<evidence type="ECO:0000256" key="2">
    <source>
        <dbReference type="ARBA" id="ARBA00022777"/>
    </source>
</evidence>
<dbReference type="InterPro" id="IPR029056">
    <property type="entry name" value="Ribokinase-like"/>
</dbReference>
<dbReference type="AlphaFoldDB" id="A0A318MQ27"/>
<dbReference type="Proteomes" id="UP000247744">
    <property type="component" value="Unassembled WGS sequence"/>
</dbReference>
<comment type="caution">
    <text evidence="4">The sequence shown here is derived from an EMBL/GenBank/DDBJ whole genome shotgun (WGS) entry which is preliminary data.</text>
</comment>
<evidence type="ECO:0000256" key="1">
    <source>
        <dbReference type="ARBA" id="ARBA00022679"/>
    </source>
</evidence>
<dbReference type="SUPFAM" id="SSF53613">
    <property type="entry name" value="Ribokinase-like"/>
    <property type="match status" value="1"/>
</dbReference>
<feature type="domain" description="Carbohydrate kinase PfkB" evidence="3">
    <location>
        <begin position="20"/>
        <end position="314"/>
    </location>
</feature>
<sequence length="329" mass="35362">MTEYNLTTREARILHLGQVVVDLSMDIDHLPERGGDIFARRSAIKVGGGYNVIYAARQMGAPIAYMGAIGTGPMADMARRTLAALQVPAEGPVLDDCDTGYSVAMIEPSGERTFVSARGAETRIPEGTYESMNLVSGDVIYLSGYSFCHRDNTRSLLGFAERHQNEGFPVLFDAGPMVADIELDVLKAVNSMHPIWSLNEREGPMLAERLRCRSHVRDEAELESTCRSLSLKLDSPVVLRAGARGAWYCQPKDAMQSMHIPTPQIHAIDTNGAGDAHSGALCAGIFQGLPMQEALILANCAGALSTTQQGPATCPSEEAIRKAAASLQG</sequence>
<dbReference type="PANTHER" id="PTHR10584:SF166">
    <property type="entry name" value="RIBOKINASE"/>
    <property type="match status" value="1"/>
</dbReference>